<dbReference type="PANTHER" id="PTHR15032">
    <property type="entry name" value="N-ACYL-PHOSPHATIDYLETHANOLAMINE-HYDROLYZING PHOSPHOLIPASE D"/>
    <property type="match status" value="1"/>
</dbReference>
<dbReference type="Proteomes" id="UP000255103">
    <property type="component" value="Unassembled WGS sequence"/>
</dbReference>
<dbReference type="InterPro" id="IPR036866">
    <property type="entry name" value="RibonucZ/Hydroxyglut_hydro"/>
</dbReference>
<dbReference type="SUPFAM" id="SSF56281">
    <property type="entry name" value="Metallo-hydrolase/oxidoreductase"/>
    <property type="match status" value="1"/>
</dbReference>
<evidence type="ECO:0000313" key="3">
    <source>
        <dbReference type="Proteomes" id="UP000255103"/>
    </source>
</evidence>
<protein>
    <submittedName>
        <fullName evidence="2">Beta-lactamase domain-containing protein</fullName>
    </submittedName>
</protein>
<evidence type="ECO:0000313" key="2">
    <source>
        <dbReference type="EMBL" id="STP10311.1"/>
    </source>
</evidence>
<dbReference type="EMBL" id="UGHX01000001">
    <property type="protein sequence ID" value="STP10311.1"/>
    <property type="molecule type" value="Genomic_DNA"/>
</dbReference>
<feature type="domain" description="Metallo-beta-lactamase" evidence="1">
    <location>
        <begin position="132"/>
        <end position="326"/>
    </location>
</feature>
<organism evidence="2 3">
    <name type="scientific">Helicobacter cinaedi</name>
    <dbReference type="NCBI Taxonomy" id="213"/>
    <lineage>
        <taxon>Bacteria</taxon>
        <taxon>Pseudomonadati</taxon>
        <taxon>Campylobacterota</taxon>
        <taxon>Epsilonproteobacteria</taxon>
        <taxon>Campylobacterales</taxon>
        <taxon>Helicobacteraceae</taxon>
        <taxon>Helicobacter</taxon>
    </lineage>
</organism>
<dbReference type="Gene3D" id="3.60.15.10">
    <property type="entry name" value="Ribonuclease Z/Hydroxyacylglutathione hydrolase-like"/>
    <property type="match status" value="1"/>
</dbReference>
<reference evidence="2 3" key="1">
    <citation type="submission" date="2018-06" db="EMBL/GenBank/DDBJ databases">
        <authorList>
            <consortium name="Pathogen Informatics"/>
            <person name="Doyle S."/>
        </authorList>
    </citation>
    <scope>NUCLEOTIDE SEQUENCE [LARGE SCALE GENOMIC DNA]</scope>
    <source>
        <strain evidence="2 3">NCTC12219</strain>
    </source>
</reference>
<gene>
    <name evidence="2" type="ORF">NCTC12219_00165</name>
</gene>
<evidence type="ECO:0000259" key="1">
    <source>
        <dbReference type="Pfam" id="PF12706"/>
    </source>
</evidence>
<dbReference type="PANTHER" id="PTHR15032:SF4">
    <property type="entry name" value="N-ACYL-PHOSPHATIDYLETHANOLAMINE-HYDROLYZING PHOSPHOLIPASE D"/>
    <property type="match status" value="1"/>
</dbReference>
<dbReference type="GO" id="GO:0005737">
    <property type="term" value="C:cytoplasm"/>
    <property type="evidence" value="ECO:0007669"/>
    <property type="project" value="TreeGrafter"/>
</dbReference>
<sequence length="377" mass="43206">MLSNVRICVICVIMTCSATCGISQDSKNLAKGSNPSPEEMQRFSSVPNFEWREDKNGIKKGYFTNLNPRTKHIKRAAWWEVARFYLFKPKNAKPKSPLPFINTNLKTLHTQNPAFVWFGHSSFMLEMQGFKILVDPVFSNYASPYPWINRAFASHIHWGKENFNSIDVLVITHDHYDHLDYPTIIALKDKVKHFVVPLGVGSHLRFWGVDSQKITEIQWWQSLKLTPSITITSTPSQHSSGRTIEWDRTLWSSYVLEMAGIKIFLSGDGGYYTHFKEIGEKFGGIDVAILENGQYNEAWRFSHSFTNEVLQAAIDLKAKMIIPIHYGRFVSGSHAWNEPLKNLIALCDGANIPISVPMLGEVYDFTTPPKREVWWDF</sequence>
<dbReference type="Pfam" id="PF12706">
    <property type="entry name" value="Lactamase_B_2"/>
    <property type="match status" value="1"/>
</dbReference>
<dbReference type="InterPro" id="IPR001279">
    <property type="entry name" value="Metallo-B-lactamas"/>
</dbReference>
<name>A0A377JQQ9_9HELI</name>
<accession>A0A377JQQ9</accession>
<dbReference type="AlphaFoldDB" id="A0A377JQQ9"/>
<proteinExistence type="predicted"/>